<dbReference type="InterPro" id="IPR011050">
    <property type="entry name" value="Pectin_lyase_fold/virulence"/>
</dbReference>
<keyword evidence="6" id="KW-0472">Membrane</keyword>
<dbReference type="GO" id="GO:0005576">
    <property type="term" value="C:extracellular region"/>
    <property type="evidence" value="ECO:0007669"/>
    <property type="project" value="UniProtKB-SubCell"/>
</dbReference>
<evidence type="ECO:0000256" key="2">
    <source>
        <dbReference type="ARBA" id="ARBA00004442"/>
    </source>
</evidence>
<comment type="subcellular location">
    <subcellularLocation>
        <location evidence="1">Cell envelope</location>
    </subcellularLocation>
    <subcellularLocation>
        <location evidence="2">Cell outer membrane</location>
    </subcellularLocation>
    <subcellularLocation>
        <location evidence="3">Secreted</location>
    </subcellularLocation>
</comment>
<evidence type="ECO:0000313" key="10">
    <source>
        <dbReference type="Proteomes" id="UP000319619"/>
    </source>
</evidence>
<keyword evidence="4" id="KW-0964">Secreted</keyword>
<keyword evidence="7" id="KW-0998">Cell outer membrane</keyword>
<evidence type="ECO:0000313" key="9">
    <source>
        <dbReference type="EMBL" id="TKJ41666.1"/>
    </source>
</evidence>
<evidence type="ECO:0000256" key="4">
    <source>
        <dbReference type="ARBA" id="ARBA00022525"/>
    </source>
</evidence>
<dbReference type="EMBL" id="NJBN01000002">
    <property type="protein sequence ID" value="TKJ41666.1"/>
    <property type="molecule type" value="Genomic_DNA"/>
</dbReference>
<dbReference type="GO" id="GO:0009279">
    <property type="term" value="C:cell outer membrane"/>
    <property type="evidence" value="ECO:0007669"/>
    <property type="project" value="UniProtKB-SubCell"/>
</dbReference>
<comment type="caution">
    <text evidence="9">The sequence shown here is derived from an EMBL/GenBank/DDBJ whole genome shotgun (WGS) entry which is preliminary data.</text>
</comment>
<evidence type="ECO:0000256" key="1">
    <source>
        <dbReference type="ARBA" id="ARBA00004196"/>
    </source>
</evidence>
<dbReference type="AlphaFoldDB" id="A0A532V373"/>
<dbReference type="Pfam" id="PF18962">
    <property type="entry name" value="Por_Secre_tail"/>
    <property type="match status" value="1"/>
</dbReference>
<reference evidence="9 10" key="1">
    <citation type="submission" date="2017-06" db="EMBL/GenBank/DDBJ databases">
        <title>Novel microbial phyla capable of carbon fixation and sulfur reduction in deep-sea sediments.</title>
        <authorList>
            <person name="Huang J."/>
            <person name="Baker B."/>
            <person name="Wang Y."/>
        </authorList>
    </citation>
    <scope>NUCLEOTIDE SEQUENCE [LARGE SCALE GENOMIC DNA]</scope>
    <source>
        <strain evidence="9">B3_LCP</strain>
    </source>
</reference>
<dbReference type="InterPro" id="IPR006626">
    <property type="entry name" value="PbH1"/>
</dbReference>
<dbReference type="Pfam" id="PF02415">
    <property type="entry name" value="Chlam_PMP"/>
    <property type="match status" value="4"/>
</dbReference>
<dbReference type="Gene3D" id="2.60.40.4070">
    <property type="match status" value="1"/>
</dbReference>
<organism evidence="9 10">
    <name type="scientific">candidate division LCP-89 bacterium B3_LCP</name>
    <dbReference type="NCBI Taxonomy" id="2012998"/>
    <lineage>
        <taxon>Bacteria</taxon>
        <taxon>Pseudomonadati</taxon>
        <taxon>Bacteria division LCP-89</taxon>
    </lineage>
</organism>
<dbReference type="Gene3D" id="2.60.40.3880">
    <property type="match status" value="1"/>
</dbReference>
<dbReference type="NCBIfam" id="TIGR01376">
    <property type="entry name" value="POMP_repeat"/>
    <property type="match status" value="3"/>
</dbReference>
<dbReference type="InterPro" id="IPR026444">
    <property type="entry name" value="Secre_tail"/>
</dbReference>
<keyword evidence="5" id="KW-0732">Signal</keyword>
<dbReference type="InterPro" id="IPR003368">
    <property type="entry name" value="POMP_repeat"/>
</dbReference>
<evidence type="ECO:0000259" key="8">
    <source>
        <dbReference type="Pfam" id="PF18962"/>
    </source>
</evidence>
<sequence>MNAGKHYAFIIAFAVTLIVTAVSAQTIIPGGDVSGTWEAVGSPYLIEGEITVPADSILNIEPGVEVNFQGHYKLIVNGYLEALGAEGDSILFTAAYTSEGWHGIRFIEAPDSSHLSYCIIEYGRAFGDSLDHHGGSIMCESSSPVIGHCTISRNSSEGNGGGIYCTANESSSNPTIHHSSITGNSAAIFGGGLCTEGWMYPTEPNISYCDISENSAITGGGISLSFFWPTISFCTINNNAAVSGYGGGIYSLSAIPLLDHCTFNGNSCAVRGGAIAGYWCGDFVAEYCVFSENTSGNDGGAVWVDYNTWPSFINCTISNNSSGQNGGGIYVGSMCRLYVFRNTIVSGNQGNGAIYFRNADVCTITYSDFSDNEIGNFLGGSVPAGLGQLITVNTNGDSCDAFYNIFLDPCLVNVNQNDFRLQWGSPCIDAGDPDPSYNDPDGTAADIGTFYFDQSMPVRVLLTPHNTPIVIPPEGGSFDYTIQATNIDPLTQLVSSWCDATLPDGTIYGPVFGPVSITLESGQSERRERTQTVPPAAPTGTYTYNAYAIAGSDTSMDSFTFVKLGSSGIDWLSGWFNTGESFNKAKDSPVTSSSLPSAYSLGQNYPNPFNPTTVLSFELQVSSLVKLTVFDISGRMVAELVNGWRDAGVHEATFDGSKLSSGLYFYRILAGEFNYVKKMVLVK</sequence>
<evidence type="ECO:0000256" key="7">
    <source>
        <dbReference type="ARBA" id="ARBA00023237"/>
    </source>
</evidence>
<dbReference type="SUPFAM" id="SSF51126">
    <property type="entry name" value="Pectin lyase-like"/>
    <property type="match status" value="2"/>
</dbReference>
<dbReference type="Proteomes" id="UP000319619">
    <property type="component" value="Unassembled WGS sequence"/>
</dbReference>
<proteinExistence type="predicted"/>
<dbReference type="PANTHER" id="PTHR11319">
    <property type="entry name" value="G PROTEIN-COUPLED RECEPTOR-RELATED"/>
    <property type="match status" value="1"/>
</dbReference>
<protein>
    <recommendedName>
        <fullName evidence="8">Secretion system C-terminal sorting domain-containing protein</fullName>
    </recommendedName>
</protein>
<evidence type="ECO:0000256" key="6">
    <source>
        <dbReference type="ARBA" id="ARBA00023136"/>
    </source>
</evidence>
<dbReference type="NCBIfam" id="TIGR04183">
    <property type="entry name" value="Por_Secre_tail"/>
    <property type="match status" value="1"/>
</dbReference>
<accession>A0A532V373</accession>
<dbReference type="SMART" id="SM00710">
    <property type="entry name" value="PbH1"/>
    <property type="match status" value="8"/>
</dbReference>
<dbReference type="PANTHER" id="PTHR11319:SF35">
    <property type="entry name" value="OUTER MEMBRANE PROTEIN PMPC-RELATED"/>
    <property type="match status" value="1"/>
</dbReference>
<evidence type="ECO:0000256" key="3">
    <source>
        <dbReference type="ARBA" id="ARBA00004613"/>
    </source>
</evidence>
<dbReference type="InterPro" id="IPR012334">
    <property type="entry name" value="Pectin_lyas_fold"/>
</dbReference>
<name>A0A532V373_UNCL8</name>
<dbReference type="Gene3D" id="2.160.20.10">
    <property type="entry name" value="Single-stranded right-handed beta-helix, Pectin lyase-like"/>
    <property type="match status" value="1"/>
</dbReference>
<feature type="domain" description="Secretion system C-terminal sorting" evidence="8">
    <location>
        <begin position="605"/>
        <end position="680"/>
    </location>
</feature>
<evidence type="ECO:0000256" key="5">
    <source>
        <dbReference type="ARBA" id="ARBA00022729"/>
    </source>
</evidence>
<gene>
    <name evidence="9" type="ORF">CEE37_03615</name>
</gene>